<comment type="caution">
    <text evidence="2">The sequence shown here is derived from an EMBL/GenBank/DDBJ whole genome shotgun (WGS) entry which is preliminary data.</text>
</comment>
<name>A0A9E1GKU9_9FIRM</name>
<dbReference type="EMBL" id="JAGZYH010000033">
    <property type="protein sequence ID" value="MBS6622332.1"/>
    <property type="molecule type" value="Genomic_DNA"/>
</dbReference>
<gene>
    <name evidence="2" type="ORF">KH315_09270</name>
</gene>
<proteinExistence type="predicted"/>
<accession>A0A9E1GKU9</accession>
<protein>
    <submittedName>
        <fullName evidence="2">Uncharacterized protein</fullName>
    </submittedName>
</protein>
<evidence type="ECO:0000313" key="3">
    <source>
        <dbReference type="Proteomes" id="UP000811365"/>
    </source>
</evidence>
<evidence type="ECO:0000313" key="2">
    <source>
        <dbReference type="EMBL" id="MBS6622332.1"/>
    </source>
</evidence>
<sequence length="183" mass="21112">MASQYDSIKTAEELLKEVAAHGLSTKPEDICRAQDIFGRSEVKELIRLANDNGRLNGFDGEPDPRGTYSSGRVGLSKYFYQVAFKIWSWEDATRFYNQHSNFPVIDALEENKMLHQQVKELNGELKRAKDDRDVEHRRCREAVDAEQAAQKKISQLEAEVHDRDMTIMELKAKLYDLMMKEGK</sequence>
<evidence type="ECO:0000256" key="1">
    <source>
        <dbReference type="SAM" id="Coils"/>
    </source>
</evidence>
<dbReference type="AlphaFoldDB" id="A0A9E1GKU9"/>
<organism evidence="2 3">
    <name type="scientific">Faecalibacterium prausnitzii</name>
    <dbReference type="NCBI Taxonomy" id="853"/>
    <lineage>
        <taxon>Bacteria</taxon>
        <taxon>Bacillati</taxon>
        <taxon>Bacillota</taxon>
        <taxon>Clostridia</taxon>
        <taxon>Eubacteriales</taxon>
        <taxon>Oscillospiraceae</taxon>
        <taxon>Faecalibacterium</taxon>
    </lineage>
</organism>
<feature type="coiled-coil region" evidence="1">
    <location>
        <begin position="104"/>
        <end position="159"/>
    </location>
</feature>
<reference evidence="2" key="1">
    <citation type="submission" date="2021-02" db="EMBL/GenBank/DDBJ databases">
        <title>Infant gut strain persistence is associated with maternal origin, phylogeny, and functional potential including surface adhesion and iron acquisition.</title>
        <authorList>
            <person name="Lou Y.C."/>
        </authorList>
    </citation>
    <scope>NUCLEOTIDE SEQUENCE</scope>
    <source>
        <strain evidence="2">L2_039_000G1_dasL2_039_000G1_maxbin2.maxbin.077</strain>
    </source>
</reference>
<keyword evidence="1" id="KW-0175">Coiled coil</keyword>
<dbReference type="Proteomes" id="UP000811365">
    <property type="component" value="Unassembled WGS sequence"/>
</dbReference>